<reference evidence="1" key="1">
    <citation type="submission" date="2016-09" db="EMBL/GenBank/DDBJ databases">
        <authorList>
            <person name="Capua I."/>
            <person name="De Benedictis P."/>
            <person name="Joannis T."/>
            <person name="Lombin L.H."/>
            <person name="Cattoli G."/>
        </authorList>
    </citation>
    <scope>NUCLEOTIDE SEQUENCE</scope>
    <source>
        <strain evidence="1">B9</strain>
    </source>
</reference>
<accession>A0A1K0IK84</accession>
<evidence type="ECO:0008006" key="2">
    <source>
        <dbReference type="Google" id="ProtNLM"/>
    </source>
</evidence>
<dbReference type="SUPFAM" id="SSF52266">
    <property type="entry name" value="SGNH hydrolase"/>
    <property type="match status" value="1"/>
</dbReference>
<gene>
    <name evidence="1" type="ORF">CNECB9_4040014</name>
</gene>
<dbReference type="EMBL" id="FMSH01000340">
    <property type="protein sequence ID" value="SCU81215.1"/>
    <property type="molecule type" value="Genomic_DNA"/>
</dbReference>
<dbReference type="RefSeq" id="WP_340527284.1">
    <property type="nucleotide sequence ID" value="NZ_FMSH01000340.1"/>
</dbReference>
<evidence type="ECO:0000313" key="1">
    <source>
        <dbReference type="EMBL" id="SCU81215.1"/>
    </source>
</evidence>
<dbReference type="AlphaFoldDB" id="A0A1K0IK84"/>
<protein>
    <recommendedName>
        <fullName evidence="2">SGNH hydrolase-type esterase domain-containing protein</fullName>
    </recommendedName>
</protein>
<organism evidence="1">
    <name type="scientific">Cupriavidus necator</name>
    <name type="common">Alcaligenes eutrophus</name>
    <name type="synonym">Ralstonia eutropha</name>
    <dbReference type="NCBI Taxonomy" id="106590"/>
    <lineage>
        <taxon>Bacteria</taxon>
        <taxon>Pseudomonadati</taxon>
        <taxon>Pseudomonadota</taxon>
        <taxon>Betaproteobacteria</taxon>
        <taxon>Burkholderiales</taxon>
        <taxon>Burkholderiaceae</taxon>
        <taxon>Cupriavidus</taxon>
    </lineage>
</organism>
<name>A0A1K0IK84_CUPNE</name>
<sequence>MPTVRIAPASHLQTDAAPDFNLFALKLLAQGDSWFSINGLSLFAASSLLMRLKFNVDTAIVNCADPADTLKHMVEWRRDPFFFRHFAAGAGFEEKWDGLLLSGGGNDLIDALAVLPHDRNGVPRMTGERLLLTRSERAATGSVGRYVSRDGWTAFREHMLSQYRALDTLRASSAKNRNVPIFTHCYAYAQPRNVGAGPLGPWLFPSLLAYEVPPTDWLELTRHFIDLLHDEIIEEAGLENFHVLDSRAMAPPAPADPMAADSNWLNEIHLTAKGYDLIAPAFVNMVEAVLRQ</sequence>
<proteinExistence type="predicted"/>